<organism evidence="6 7">
    <name type="scientific">Treponema phagedenis</name>
    <dbReference type="NCBI Taxonomy" id="162"/>
    <lineage>
        <taxon>Bacteria</taxon>
        <taxon>Pseudomonadati</taxon>
        <taxon>Spirochaetota</taxon>
        <taxon>Spirochaetia</taxon>
        <taxon>Spirochaetales</taxon>
        <taxon>Treponemataceae</taxon>
        <taxon>Treponema</taxon>
    </lineage>
</organism>
<dbReference type="GO" id="GO:1904680">
    <property type="term" value="F:peptide transmembrane transporter activity"/>
    <property type="evidence" value="ECO:0007669"/>
    <property type="project" value="TreeGrafter"/>
</dbReference>
<protein>
    <recommendedName>
        <fullName evidence="5">Solute-binding protein family 5 domain-containing protein</fullName>
    </recommendedName>
</protein>
<dbReference type="InterPro" id="IPR000914">
    <property type="entry name" value="SBP_5_dom"/>
</dbReference>
<dbReference type="AlphaFoldDB" id="A0A0B7GZT4"/>
<keyword evidence="7" id="KW-1185">Reference proteome</keyword>
<dbReference type="PANTHER" id="PTHR30290">
    <property type="entry name" value="PERIPLASMIC BINDING COMPONENT OF ABC TRANSPORTER"/>
    <property type="match status" value="1"/>
</dbReference>
<feature type="chain" id="PRO_5002116959" description="Solute-binding protein family 5 domain-containing protein" evidence="4">
    <location>
        <begin position="26"/>
        <end position="860"/>
    </location>
</feature>
<dbReference type="PROSITE" id="PS51257">
    <property type="entry name" value="PROKAR_LIPOPROTEIN"/>
    <property type="match status" value="1"/>
</dbReference>
<dbReference type="Gene3D" id="3.10.105.10">
    <property type="entry name" value="Dipeptide-binding Protein, Domain 3"/>
    <property type="match status" value="1"/>
</dbReference>
<comment type="similarity">
    <text evidence="1">Belongs to the bacterial solute-binding protein 5 family.</text>
</comment>
<evidence type="ECO:0000256" key="3">
    <source>
        <dbReference type="ARBA" id="ARBA00022729"/>
    </source>
</evidence>
<dbReference type="InterPro" id="IPR039424">
    <property type="entry name" value="SBP_5"/>
</dbReference>
<dbReference type="Pfam" id="PF00496">
    <property type="entry name" value="SBP_bac_5"/>
    <property type="match status" value="1"/>
</dbReference>
<dbReference type="GeneID" id="57752470"/>
<evidence type="ECO:0000313" key="7">
    <source>
        <dbReference type="Proteomes" id="UP000042527"/>
    </source>
</evidence>
<dbReference type="Proteomes" id="UP000042527">
    <property type="component" value="Unassembled WGS sequence"/>
</dbReference>
<reference evidence="7" key="1">
    <citation type="submission" date="2015-01" db="EMBL/GenBank/DDBJ databases">
        <authorList>
            <person name="Manzoor Shahid"/>
            <person name="Zubair Saima"/>
        </authorList>
    </citation>
    <scope>NUCLEOTIDE SEQUENCE [LARGE SCALE GENOMIC DNA]</scope>
    <source>
        <strain evidence="7">V1</strain>
    </source>
</reference>
<evidence type="ECO:0000256" key="1">
    <source>
        <dbReference type="ARBA" id="ARBA00005695"/>
    </source>
</evidence>
<gene>
    <name evidence="6" type="ORF">TPHV1_70020</name>
</gene>
<proteinExistence type="inferred from homology"/>
<sequence>MKKSRVIRFSLLALSVFAIGFAACAKSEGATEGKESGNGSIVDKVIFTVSMDESLAVKDVVEGRSDVFFQAVPPSIMSALSDTDRDKLDVYRVPSGAWSLITNPIPNKAPYTVKIPSGETVFNPLAVREVRYALNWLIDRKKIVDEILLGEGMPQMTSMTVGQPGTYQYNLIPAKLGMTETGDETKAIADIDAAMQAAAALPQNKGKLVKGPKFWQYNGKDVTVKFVIRVDDPNGRLLEGRYIAAQLEKAGFAVEQLEWDRVKANGTVYQGNPADYAWTLYTEGWGAGATRRWWDISLSQMYAPYYGYMPGGAEEGNWNYTHKKLDELGKKGLNGQFLTTEEYWRDNLEAQKIGLEEAVRIYVCSNLDSFVANKARFNKRMLYGLGDGLNNWSINSADVKPDTDGAFKGQKVLRVVSYSSRGGLFMSPWDPVGKGGFADVFSTMVANPCSDTKTDEAPNSAIDIPLLSTYDVDSAKVAPKLLPDGSMGGDVEVPADAVLYDTKTKEWKKVGSGFTVSVAASGKLYDGYRWHTGLPVTNIDARYAHAFSREWAIKDGDDDKYYDSALSESTLDALKNIKGVVFSDDGSIVSYVNYFFAPDMNRTVSNVGAVGVQAGAPGRRIVCPWEIYEALAEMVVHGSASGTAYSFAKDTGTEVDILTPAHVADIKAKLAEFVEQKHIPVSLKGLITEEEALERYKASIAFIEKYGHAYISNGPIMLTKIDTTTNSVIADAFRDYPYDSRYWPAQFSQKATAIEHVKLPSAPSADKDAEFEINVSEFVYPEIDYKPLSGGTVEIHLQQTDGTENVYPASKKSDGKFVAAIPAADMAKLQKGIDYTVVVISFIEKDKDAPSVTSVKLNLL</sequence>
<keyword evidence="3 4" id="KW-0732">Signal</keyword>
<feature type="signal peptide" evidence="4">
    <location>
        <begin position="1"/>
        <end position="25"/>
    </location>
</feature>
<evidence type="ECO:0000256" key="4">
    <source>
        <dbReference type="SAM" id="SignalP"/>
    </source>
</evidence>
<feature type="domain" description="Solute-binding protein family 5" evidence="5">
    <location>
        <begin position="42"/>
        <end position="290"/>
    </location>
</feature>
<dbReference type="EMBL" id="CDNC01000049">
    <property type="protein sequence ID" value="CEM63157.1"/>
    <property type="molecule type" value="Genomic_DNA"/>
</dbReference>
<dbReference type="SUPFAM" id="SSF53850">
    <property type="entry name" value="Periplasmic binding protein-like II"/>
    <property type="match status" value="1"/>
</dbReference>
<evidence type="ECO:0000313" key="6">
    <source>
        <dbReference type="EMBL" id="CEM63157.1"/>
    </source>
</evidence>
<dbReference type="OrthoDB" id="304455at2"/>
<dbReference type="PANTHER" id="PTHR30290:SF9">
    <property type="entry name" value="OLIGOPEPTIDE-BINDING PROTEIN APPA"/>
    <property type="match status" value="1"/>
</dbReference>
<evidence type="ECO:0000256" key="2">
    <source>
        <dbReference type="ARBA" id="ARBA00022448"/>
    </source>
</evidence>
<dbReference type="GO" id="GO:0015833">
    <property type="term" value="P:peptide transport"/>
    <property type="evidence" value="ECO:0007669"/>
    <property type="project" value="TreeGrafter"/>
</dbReference>
<name>A0A0B7GZT4_TREPH</name>
<dbReference type="RefSeq" id="WP_024752278.1">
    <property type="nucleotide sequence ID" value="NZ_CDNC01000049.1"/>
</dbReference>
<evidence type="ECO:0000259" key="5">
    <source>
        <dbReference type="Pfam" id="PF00496"/>
    </source>
</evidence>
<accession>A0A0B7GZT4</accession>
<keyword evidence="2" id="KW-0813">Transport</keyword>